<evidence type="ECO:0000256" key="1">
    <source>
        <dbReference type="SAM" id="SignalP"/>
    </source>
</evidence>
<dbReference type="PROSITE" id="PS51257">
    <property type="entry name" value="PROKAR_LIPOPROTEIN"/>
    <property type="match status" value="1"/>
</dbReference>
<organism evidence="2 3">
    <name type="scientific">Helcococcus bovis</name>
    <dbReference type="NCBI Taxonomy" id="3153252"/>
    <lineage>
        <taxon>Bacteria</taxon>
        <taxon>Bacillati</taxon>
        <taxon>Bacillota</taxon>
        <taxon>Tissierellia</taxon>
        <taxon>Tissierellales</taxon>
        <taxon>Peptoniphilaceae</taxon>
        <taxon>Helcococcus</taxon>
    </lineage>
</organism>
<sequence length="240" mass="27849">MKKIKKLSLLLVVFTVLFTSCGVFGQKTPKQIQQNVMNYYKDYKMIEANLSLKQKNKKIKNIEDDLKADLKIDSNKKVFANLQNKNFSPSVYFDFSKLNSVKFYINMFGQWNKTEQDLTQMLDQSKISGKTNEDKILTSINQLFERKVFTVLKESSNYVLSTNLLKIKEELAGDFEKDPLKKDEVFNEDNKVEIKVDASNYSIKEIKVYNKDIELNISEVKKVNGEVKLPNEALNGEEIR</sequence>
<dbReference type="Proteomes" id="UP001629536">
    <property type="component" value="Unassembled WGS sequence"/>
</dbReference>
<evidence type="ECO:0000313" key="3">
    <source>
        <dbReference type="Proteomes" id="UP001629536"/>
    </source>
</evidence>
<keyword evidence="1" id="KW-0732">Signal</keyword>
<protein>
    <recommendedName>
        <fullName evidence="4">Lipoprotein</fullName>
    </recommendedName>
</protein>
<evidence type="ECO:0008006" key="4">
    <source>
        <dbReference type="Google" id="ProtNLM"/>
    </source>
</evidence>
<comment type="caution">
    <text evidence="2">The sequence shown here is derived from an EMBL/GenBank/DDBJ whole genome shotgun (WGS) entry which is preliminary data.</text>
</comment>
<dbReference type="EMBL" id="JBFNFH010000011">
    <property type="protein sequence ID" value="MFM1525097.1"/>
    <property type="molecule type" value="Genomic_DNA"/>
</dbReference>
<feature type="signal peptide" evidence="1">
    <location>
        <begin position="1"/>
        <end position="25"/>
    </location>
</feature>
<dbReference type="RefSeq" id="WP_408126676.1">
    <property type="nucleotide sequence ID" value="NZ_JBFNFH010000011.1"/>
</dbReference>
<gene>
    <name evidence="2" type="ORF">ABGF40_05355</name>
</gene>
<accession>A0ABW9F6M3</accession>
<proteinExistence type="predicted"/>
<feature type="chain" id="PRO_5045970849" description="Lipoprotein" evidence="1">
    <location>
        <begin position="26"/>
        <end position="240"/>
    </location>
</feature>
<keyword evidence="3" id="KW-1185">Reference proteome</keyword>
<evidence type="ECO:0000313" key="2">
    <source>
        <dbReference type="EMBL" id="MFM1525097.1"/>
    </source>
</evidence>
<name>A0ABW9F6M3_9FIRM</name>
<reference evidence="2 3" key="1">
    <citation type="journal article" date="2024" name="Front. Microbiol.">
        <title>Pangenomic and biochemical analyses of Helcococcus ovis reveal widespread tetracycline resistance and a novel bacterial species, Helcococcus bovis.</title>
        <authorList>
            <person name="Cunha F."/>
            <person name="Zhai Y."/>
            <person name="Casaro S."/>
            <person name="Jones K.L."/>
            <person name="Hernandez M."/>
            <person name="Bisinotto R.S."/>
            <person name="Kariyawasam S."/>
            <person name="Brown M.B."/>
            <person name="Phillips A."/>
            <person name="Jeong K.C."/>
            <person name="Galvao K.N."/>
        </authorList>
    </citation>
    <scope>NUCLEOTIDE SEQUENCE [LARGE SCALE GENOMIC DNA]</scope>
    <source>
        <strain evidence="2 3">KG197</strain>
    </source>
</reference>